<feature type="repeat" description="ANK" evidence="3">
    <location>
        <begin position="999"/>
        <end position="1031"/>
    </location>
</feature>
<dbReference type="PANTHER" id="PTHR24123:SF33">
    <property type="entry name" value="PROTEIN HOS4"/>
    <property type="match status" value="1"/>
</dbReference>
<dbReference type="InterPro" id="IPR036770">
    <property type="entry name" value="Ankyrin_rpt-contain_sf"/>
</dbReference>
<protein>
    <recommendedName>
        <fullName evidence="4">NACHT domain-containing protein</fullName>
    </recommendedName>
</protein>
<keyword evidence="2 3" id="KW-0040">ANK repeat</keyword>
<feature type="repeat" description="ANK" evidence="3">
    <location>
        <begin position="1456"/>
        <end position="1488"/>
    </location>
</feature>
<gene>
    <name evidence="5" type="ORF">ANN_27456</name>
</gene>
<name>A0ABQ8RVX5_PERAM</name>
<sequence>MIASENPISQTSYNGWRDHRANHAIPPCWLDDRPPLLRHVDVRPAAGCHTVTLSLSSSSVETAAIQAMSSCLGTVGSRSSEVMTIRQMKTPTGIDAGLFDCMSQYATEHCRRTRQPQNSTCHVVCSELFATYMLLSTSMINNNDGGSGCGGGGDSVSSAYSLCIDLLQDYEKTIGQQLPESGGLLSVQNSNVLTCLKVHQSIEKKILVDANLLEERMSEVLALWGLWPGCDVLVIDGWVETMEKITHNLGSGNTLVLIHDSEKGRELNSLSHKDEFRFGQLNEESRKQILDCKINFQGDFIKLNKLVDNTAFDKIANAEILTQIFSGVAETIGDKLTQQNEHYIPRTLFSRAHVNETIFSDDRDCLVVSGVSLQALSKVVHHRREVEMFDEKKHSEGGLCRCFVIRGREDFDKAKNVFERVHWIHKEETDFIWKESKGNVSYIKSHLMDVTSIRSLQEVMLLSDKIKLLVAYPGMGKSTEILNLAQEFKRHDPACWVVTVVLNEHTDYLSKCGDSAVELLLQAGKFTSDFATSLFKHELYHGGNIVILVDGFDEISPDYAGKVLHMLEQLIMECKFKQLWITSRTLMKDTLEEKFSCLSFELQPFTKQDQRDFLAKLWNDINVGQYDLDIFITNLLEVTGNSLSDKLGQFTEIPLQTFMLAEVFSSEASNFVSHKGRLDVPITNLVQLESLQLQKKEYEKDHMACAVHALLKTADFNKLHFSSDVMSRVEDFQDRFRKQREGWNSSSAGQMKLVEFLLEVEESQGFIKKRTFWWALPLLYLKTQKSSAYTVKERLETKDWNYKTPLSWAAYSGVLEMVSLLVEKGADVNTYDMDKQTPLYYAVSGSHVNVVQFLINSGADVNACNTFGDSPISVATKQGNVDLTKLLLDKGADVNTCDYFGASLIFAAARDGNVDIVRLLMGKGADVNACNDIGESLIFAAARGGNVDIVRLLMDKGADVNACDTFCESPIFQAARGGNVDIVRLLMDEDTDVNACNLFGSSLIFAAVTGGNVDIVRFLINKGADVNACKNFGERLIFTAAQEGNVDILRLLMDKGADVNACNNIGESPILAAARRGNVDIVRLLIDKGTDVNACVNSGERLIVAAASGGNVDIVRLLIGKGADVNACSNIGESPIFVAAERGDVDIVSLLMDKGADVNACSNIGESPIFAAARRGNVDILSLLLDKGADVNACNVRGESPIFAAVIGGNVDILRLLMDKVSDVNACNNIGESPLLAAATGGNLDIVSLLLDKGADVNSCNNFGKSPILAAAEIGNVDIVSLLMNKGADVNVCKNFFVSLIFAAAKRGNVDIVRLLMDKGVDVKACADVNACTIIGESPIFAAASGGNVDIVSLLVDKGADVNACNYFGESPIFSAARGVNVDIWIKAHVNIGISPIFAAAKEVNGFVRLLMDKGADVNACNNVGETPIFVAARGGNVDLRLVMDKGADVIACNYFGESLIFAAAKGCSMDIVSLLMDKGADVNACNNVGETPIFVALKEILQGQVTWSGKRLLNPLRAPETMRRLIVTLKIKDSVFEYNCIQGSQSCVAKKPASRPSLRLEVSVRNLGASWPVDCRWKS</sequence>
<dbReference type="EMBL" id="JAJSOF020000041">
    <property type="protein sequence ID" value="KAJ4425830.1"/>
    <property type="molecule type" value="Genomic_DNA"/>
</dbReference>
<accession>A0ABQ8RVX5</accession>
<dbReference type="InterPro" id="IPR002110">
    <property type="entry name" value="Ankyrin_rpt"/>
</dbReference>
<feature type="repeat" description="ANK" evidence="3">
    <location>
        <begin position="1098"/>
        <end position="1130"/>
    </location>
</feature>
<feature type="repeat" description="ANK" evidence="3">
    <location>
        <begin position="900"/>
        <end position="932"/>
    </location>
</feature>
<dbReference type="SUPFAM" id="SSF48403">
    <property type="entry name" value="Ankyrin repeat"/>
    <property type="match status" value="3"/>
</dbReference>
<feature type="repeat" description="ANK" evidence="3">
    <location>
        <begin position="1131"/>
        <end position="1163"/>
    </location>
</feature>
<dbReference type="Pfam" id="PF13637">
    <property type="entry name" value="Ank_4"/>
    <property type="match status" value="2"/>
</dbReference>
<dbReference type="InterPro" id="IPR027417">
    <property type="entry name" value="P-loop_NTPase"/>
</dbReference>
<comment type="caution">
    <text evidence="5">The sequence shown here is derived from an EMBL/GenBank/DDBJ whole genome shotgun (WGS) entry which is preliminary data.</text>
</comment>
<feature type="repeat" description="ANK" evidence="3">
    <location>
        <begin position="1263"/>
        <end position="1295"/>
    </location>
</feature>
<dbReference type="InterPro" id="IPR007111">
    <property type="entry name" value="NACHT_NTPase"/>
</dbReference>
<reference evidence="5 6" key="1">
    <citation type="journal article" date="2022" name="Allergy">
        <title>Genome assembly and annotation of Periplaneta americana reveal a comprehensive cockroach allergen profile.</title>
        <authorList>
            <person name="Wang L."/>
            <person name="Xiong Q."/>
            <person name="Saelim N."/>
            <person name="Wang L."/>
            <person name="Nong W."/>
            <person name="Wan A.T."/>
            <person name="Shi M."/>
            <person name="Liu X."/>
            <person name="Cao Q."/>
            <person name="Hui J.H.L."/>
            <person name="Sookrung N."/>
            <person name="Leung T.F."/>
            <person name="Tungtrongchitr A."/>
            <person name="Tsui S.K.W."/>
        </authorList>
    </citation>
    <scope>NUCLEOTIDE SEQUENCE [LARGE SCALE GENOMIC DNA]</scope>
    <source>
        <strain evidence="5">PWHHKU_190912</strain>
    </source>
</reference>
<dbReference type="PROSITE" id="PS50297">
    <property type="entry name" value="ANK_REP_REGION"/>
    <property type="match status" value="15"/>
</dbReference>
<dbReference type="PRINTS" id="PR01415">
    <property type="entry name" value="ANKYRIN"/>
</dbReference>
<keyword evidence="1" id="KW-0677">Repeat</keyword>
<evidence type="ECO:0000256" key="1">
    <source>
        <dbReference type="ARBA" id="ARBA00022737"/>
    </source>
</evidence>
<evidence type="ECO:0000256" key="2">
    <source>
        <dbReference type="ARBA" id="ARBA00023043"/>
    </source>
</evidence>
<feature type="repeat" description="ANK" evidence="3">
    <location>
        <begin position="867"/>
        <end position="899"/>
    </location>
</feature>
<evidence type="ECO:0000256" key="3">
    <source>
        <dbReference type="PROSITE-ProRule" id="PRU00023"/>
    </source>
</evidence>
<feature type="repeat" description="ANK" evidence="3">
    <location>
        <begin position="1230"/>
        <end position="1262"/>
    </location>
</feature>
<dbReference type="Pfam" id="PF05729">
    <property type="entry name" value="NACHT"/>
    <property type="match status" value="1"/>
</dbReference>
<dbReference type="Gene3D" id="1.25.40.20">
    <property type="entry name" value="Ankyrin repeat-containing domain"/>
    <property type="match status" value="5"/>
</dbReference>
<dbReference type="Proteomes" id="UP001148838">
    <property type="component" value="Unassembled WGS sequence"/>
</dbReference>
<dbReference type="Pfam" id="PF12796">
    <property type="entry name" value="Ank_2"/>
    <property type="match status" value="6"/>
</dbReference>
<dbReference type="PANTHER" id="PTHR24123">
    <property type="entry name" value="ANKYRIN REPEAT-CONTAINING"/>
    <property type="match status" value="1"/>
</dbReference>
<dbReference type="SUPFAM" id="SSF52540">
    <property type="entry name" value="P-loop containing nucleoside triphosphate hydrolases"/>
    <property type="match status" value="1"/>
</dbReference>
<feature type="repeat" description="ANK" evidence="3">
    <location>
        <begin position="966"/>
        <end position="998"/>
    </location>
</feature>
<feature type="repeat" description="ANK" evidence="3">
    <location>
        <begin position="1032"/>
        <end position="1064"/>
    </location>
</feature>
<evidence type="ECO:0000259" key="4">
    <source>
        <dbReference type="Pfam" id="PF05729"/>
    </source>
</evidence>
<feature type="repeat" description="ANK" evidence="3">
    <location>
        <begin position="1335"/>
        <end position="1367"/>
    </location>
</feature>
<feature type="repeat" description="ANK" evidence="3">
    <location>
        <begin position="1065"/>
        <end position="1097"/>
    </location>
</feature>
<keyword evidence="6" id="KW-1185">Reference proteome</keyword>
<organism evidence="5 6">
    <name type="scientific">Periplaneta americana</name>
    <name type="common">American cockroach</name>
    <name type="synonym">Blatta americana</name>
    <dbReference type="NCBI Taxonomy" id="6978"/>
    <lineage>
        <taxon>Eukaryota</taxon>
        <taxon>Metazoa</taxon>
        <taxon>Ecdysozoa</taxon>
        <taxon>Arthropoda</taxon>
        <taxon>Hexapoda</taxon>
        <taxon>Insecta</taxon>
        <taxon>Pterygota</taxon>
        <taxon>Neoptera</taxon>
        <taxon>Polyneoptera</taxon>
        <taxon>Dictyoptera</taxon>
        <taxon>Blattodea</taxon>
        <taxon>Blattoidea</taxon>
        <taxon>Blattidae</taxon>
        <taxon>Blattinae</taxon>
        <taxon>Periplaneta</taxon>
    </lineage>
</organism>
<dbReference type="Gene3D" id="3.40.50.300">
    <property type="entry name" value="P-loop containing nucleotide triphosphate hydrolases"/>
    <property type="match status" value="1"/>
</dbReference>
<proteinExistence type="predicted"/>
<evidence type="ECO:0000313" key="6">
    <source>
        <dbReference type="Proteomes" id="UP001148838"/>
    </source>
</evidence>
<feature type="repeat" description="ANK" evidence="3">
    <location>
        <begin position="834"/>
        <end position="866"/>
    </location>
</feature>
<feature type="domain" description="NACHT" evidence="4">
    <location>
        <begin position="473"/>
        <end position="616"/>
    </location>
</feature>
<dbReference type="Pfam" id="PF00023">
    <property type="entry name" value="Ank"/>
    <property type="match status" value="1"/>
</dbReference>
<feature type="repeat" description="ANK" evidence="3">
    <location>
        <begin position="801"/>
        <end position="833"/>
    </location>
</feature>
<feature type="repeat" description="ANK" evidence="3">
    <location>
        <begin position="1164"/>
        <end position="1196"/>
    </location>
</feature>
<feature type="repeat" description="ANK" evidence="3">
    <location>
        <begin position="1197"/>
        <end position="1229"/>
    </location>
</feature>
<evidence type="ECO:0000313" key="5">
    <source>
        <dbReference type="EMBL" id="KAJ4425830.1"/>
    </source>
</evidence>
<dbReference type="PROSITE" id="PS50088">
    <property type="entry name" value="ANK_REPEAT"/>
    <property type="match status" value="17"/>
</dbReference>
<dbReference type="SMART" id="SM00248">
    <property type="entry name" value="ANK"/>
    <property type="match status" value="20"/>
</dbReference>
<feature type="repeat" description="ANK" evidence="3">
    <location>
        <begin position="933"/>
        <end position="965"/>
    </location>
</feature>
<dbReference type="InterPro" id="IPR051165">
    <property type="entry name" value="Multifunctional_ANK_Repeat"/>
</dbReference>